<organism evidence="2 3">
    <name type="scientific">Actinomycetospora termitidis</name>
    <dbReference type="NCBI Taxonomy" id="3053470"/>
    <lineage>
        <taxon>Bacteria</taxon>
        <taxon>Bacillati</taxon>
        <taxon>Actinomycetota</taxon>
        <taxon>Actinomycetes</taxon>
        <taxon>Pseudonocardiales</taxon>
        <taxon>Pseudonocardiaceae</taxon>
        <taxon>Actinomycetospora</taxon>
    </lineage>
</organism>
<dbReference type="EMBL" id="JASVWF010000001">
    <property type="protein sequence ID" value="MDL5155085.1"/>
    <property type="molecule type" value="Genomic_DNA"/>
</dbReference>
<reference evidence="2 3" key="1">
    <citation type="submission" date="2023-06" db="EMBL/GenBank/DDBJ databases">
        <title>Actinomycetospora Odt1-22.</title>
        <authorList>
            <person name="Supong K."/>
        </authorList>
    </citation>
    <scope>NUCLEOTIDE SEQUENCE [LARGE SCALE GENOMIC DNA]</scope>
    <source>
        <strain evidence="2 3">Odt1-22</strain>
    </source>
</reference>
<dbReference type="Gene3D" id="3.60.15.10">
    <property type="entry name" value="Ribonuclease Z/Hydroxyacylglutathione hydrolase-like"/>
    <property type="match status" value="1"/>
</dbReference>
<dbReference type="InterPro" id="IPR001279">
    <property type="entry name" value="Metallo-B-lactamas"/>
</dbReference>
<sequence>MSATELVHLGHACVVVDTGSARVLLDPGVFSESWQTLEGLDAILVTHQHFDHLDVEKLPALLDQNPDAELVVDPGTADVLREKGIAHTRHEPGEEFTVKGTQVEVVGAERGEHAVIHPDLPVIANNGYVLRAEGGTVMHPGDAYVPAPAGVDVLLLPTGAPWLKVSEAVDYLRAVAPPIAVPIHEAVLANPDLHYGLFDSLSPEATDVRVLPRGQVTAVR</sequence>
<dbReference type="Pfam" id="PF13483">
    <property type="entry name" value="Lactamase_B_3"/>
    <property type="match status" value="1"/>
</dbReference>
<dbReference type="SUPFAM" id="SSF56281">
    <property type="entry name" value="Metallo-hydrolase/oxidoreductase"/>
    <property type="match status" value="1"/>
</dbReference>
<evidence type="ECO:0000313" key="2">
    <source>
        <dbReference type="EMBL" id="MDL5155085.1"/>
    </source>
</evidence>
<dbReference type="SMART" id="SM00849">
    <property type="entry name" value="Lactamase_B"/>
    <property type="match status" value="1"/>
</dbReference>
<dbReference type="RefSeq" id="WP_286051184.1">
    <property type="nucleotide sequence ID" value="NZ_JASVWF010000001.1"/>
</dbReference>
<proteinExistence type="predicted"/>
<protein>
    <submittedName>
        <fullName evidence="2">MBL fold metallo-hydrolase</fullName>
    </submittedName>
</protein>
<evidence type="ECO:0000313" key="3">
    <source>
        <dbReference type="Proteomes" id="UP001231924"/>
    </source>
</evidence>
<feature type="domain" description="Metallo-beta-lactamase" evidence="1">
    <location>
        <begin position="10"/>
        <end position="184"/>
    </location>
</feature>
<dbReference type="Proteomes" id="UP001231924">
    <property type="component" value="Unassembled WGS sequence"/>
</dbReference>
<accession>A0ABT7M344</accession>
<comment type="caution">
    <text evidence="2">The sequence shown here is derived from an EMBL/GenBank/DDBJ whole genome shotgun (WGS) entry which is preliminary data.</text>
</comment>
<dbReference type="PANTHER" id="PTHR43546:SF3">
    <property type="entry name" value="UPF0173 METAL-DEPENDENT HYDROLASE MJ1163"/>
    <property type="match status" value="1"/>
</dbReference>
<name>A0ABT7M344_9PSEU</name>
<dbReference type="InterPro" id="IPR036866">
    <property type="entry name" value="RibonucZ/Hydroxyglut_hydro"/>
</dbReference>
<dbReference type="InterPro" id="IPR050114">
    <property type="entry name" value="UPF0173_UPF0282_UlaG_hydrolase"/>
</dbReference>
<evidence type="ECO:0000259" key="1">
    <source>
        <dbReference type="SMART" id="SM00849"/>
    </source>
</evidence>
<gene>
    <name evidence="2" type="ORF">QRT03_03885</name>
</gene>
<keyword evidence="3" id="KW-1185">Reference proteome</keyword>
<dbReference type="PANTHER" id="PTHR43546">
    <property type="entry name" value="UPF0173 METAL-DEPENDENT HYDROLASE MJ1163-RELATED"/>
    <property type="match status" value="1"/>
</dbReference>